<organism evidence="1 2">
    <name type="scientific">Choristoneura fumiferana</name>
    <name type="common">Spruce budworm moth</name>
    <name type="synonym">Archips fumiferana</name>
    <dbReference type="NCBI Taxonomy" id="7141"/>
    <lineage>
        <taxon>Eukaryota</taxon>
        <taxon>Metazoa</taxon>
        <taxon>Ecdysozoa</taxon>
        <taxon>Arthropoda</taxon>
        <taxon>Hexapoda</taxon>
        <taxon>Insecta</taxon>
        <taxon>Pterygota</taxon>
        <taxon>Neoptera</taxon>
        <taxon>Endopterygota</taxon>
        <taxon>Lepidoptera</taxon>
        <taxon>Glossata</taxon>
        <taxon>Ditrysia</taxon>
        <taxon>Tortricoidea</taxon>
        <taxon>Tortricidae</taxon>
        <taxon>Tortricinae</taxon>
        <taxon>Choristoneura</taxon>
    </lineage>
</organism>
<dbReference type="Proteomes" id="UP001064048">
    <property type="component" value="Chromosome 10"/>
</dbReference>
<accession>A0ACC0JEZ1</accession>
<evidence type="ECO:0000313" key="1">
    <source>
        <dbReference type="EMBL" id="KAI8422673.1"/>
    </source>
</evidence>
<sequence>MSLKLRVHCIGFGAYTPHGAGGFVTLYGFLFYGADMPFQCTQCNLQINAVHPGYVATDMSSHKGPLSIDEGAAAPLWVALDADLRGAYVWYDSRVVDWDGEKPEG</sequence>
<keyword evidence="2" id="KW-1185">Reference proteome</keyword>
<gene>
    <name evidence="1" type="ORF">MSG28_006444</name>
</gene>
<name>A0ACC0JEZ1_CHOFU</name>
<protein>
    <submittedName>
        <fullName evidence="1">Uncharacterized protein</fullName>
    </submittedName>
</protein>
<reference evidence="1 2" key="1">
    <citation type="journal article" date="2022" name="Genome Biol. Evol.">
        <title>The Spruce Budworm Genome: Reconstructing the Evolutionary History of Antifreeze Proteins.</title>
        <authorList>
            <person name="Beliveau C."/>
            <person name="Gagne P."/>
            <person name="Picq S."/>
            <person name="Vernygora O."/>
            <person name="Keeling C.I."/>
            <person name="Pinkney K."/>
            <person name="Doucet D."/>
            <person name="Wen F."/>
            <person name="Johnston J.S."/>
            <person name="Maaroufi H."/>
            <person name="Boyle B."/>
            <person name="Laroche J."/>
            <person name="Dewar K."/>
            <person name="Juretic N."/>
            <person name="Blackburn G."/>
            <person name="Nisole A."/>
            <person name="Brunet B."/>
            <person name="Brandao M."/>
            <person name="Lumley L."/>
            <person name="Duan J."/>
            <person name="Quan G."/>
            <person name="Lucarotti C.J."/>
            <person name="Roe A.D."/>
            <person name="Sperling F.A.H."/>
            <person name="Levesque R.C."/>
            <person name="Cusson M."/>
        </authorList>
    </citation>
    <scope>NUCLEOTIDE SEQUENCE [LARGE SCALE GENOMIC DNA]</scope>
    <source>
        <strain evidence="1">Glfc:IPQL:Cfum</strain>
    </source>
</reference>
<evidence type="ECO:0000313" key="2">
    <source>
        <dbReference type="Proteomes" id="UP001064048"/>
    </source>
</evidence>
<dbReference type="EMBL" id="CM046110">
    <property type="protein sequence ID" value="KAI8422673.1"/>
    <property type="molecule type" value="Genomic_DNA"/>
</dbReference>
<comment type="caution">
    <text evidence="1">The sequence shown here is derived from an EMBL/GenBank/DDBJ whole genome shotgun (WGS) entry which is preliminary data.</text>
</comment>
<proteinExistence type="predicted"/>